<evidence type="ECO:0000313" key="1">
    <source>
        <dbReference type="EMBL" id="XCD17297.1"/>
    </source>
</evidence>
<dbReference type="KEGG" id="vck:PG915_07180"/>
<proteinExistence type="predicted"/>
<accession>A0AAU8BNE2</accession>
<reference evidence="1" key="1">
    <citation type="submission" date="2023-01" db="EMBL/GenBank/DDBJ databases">
        <title>Vibrio sp. CB1-14 genome sequencing.</title>
        <authorList>
            <person name="Otstavnykh N."/>
            <person name="Isaeva M."/>
            <person name="Meleshko D."/>
        </authorList>
    </citation>
    <scope>NUCLEOTIDE SEQUENCE</scope>
    <source>
        <strain evidence="1">CB1-14</strain>
    </source>
</reference>
<dbReference type="EMBL" id="CP115920">
    <property type="protein sequence ID" value="XCD17297.1"/>
    <property type="molecule type" value="Genomic_DNA"/>
</dbReference>
<sequence length="321" mass="35798">MGRGEKHGRLILQLACKTLVFTREFIQSCSKKLEFIEPEYVICENPNGVFKDFGNGFYAYRKQSKDEQTLVLKCTVGSVTFRVNCPIASDKVLSVPEHLDLPCSDMSELTLRRQASSLSGYTVLSDGTLMIPIESLCRHASGKSSDKVKVSFLGVDDIERGYTFSVTPHYLLVYPKQTLLAPKSKLCHLSLLFKSFGSDEVTKVMSCFDFSRFSSLFTSRLSLSLDTKCFEQKALTQVIPSLSSPIAFVESVFCLDGQQFLVPQADGSFVDKEEKAVSVNPRRFVYSICDGVEHVATGIAVANLPRLLQVTTKRRQTNAEY</sequence>
<name>A0AAU8BNE2_9VIBR</name>
<dbReference type="RefSeq" id="WP_353498495.1">
    <property type="nucleotide sequence ID" value="NZ_CP115920.1"/>
</dbReference>
<gene>
    <name evidence="1" type="ORF">PG915_07180</name>
</gene>
<organism evidence="1">
    <name type="scientific">Vibrio chaetopteri</name>
    <dbReference type="NCBI Taxonomy" id="3016528"/>
    <lineage>
        <taxon>Bacteria</taxon>
        <taxon>Pseudomonadati</taxon>
        <taxon>Pseudomonadota</taxon>
        <taxon>Gammaproteobacteria</taxon>
        <taxon>Vibrionales</taxon>
        <taxon>Vibrionaceae</taxon>
        <taxon>Vibrio</taxon>
    </lineage>
</organism>
<dbReference type="AlphaFoldDB" id="A0AAU8BNE2"/>
<protein>
    <submittedName>
        <fullName evidence="1">Uncharacterized protein</fullName>
    </submittedName>
</protein>